<reference evidence="3" key="1">
    <citation type="journal article" date="2009" name="PLoS Pathog.">
        <title>Genomic analyses of the microsporidian Nosema ceranae, an emergent pathogen of honey bees.</title>
        <authorList>
            <person name="Cornman R.S."/>
            <person name="Chen Y.P."/>
            <person name="Schatz M.C."/>
            <person name="Street C."/>
            <person name="Zhao Y."/>
            <person name="Desany B."/>
            <person name="Egholm M."/>
            <person name="Hutchison S."/>
            <person name="Pettis J.S."/>
            <person name="Lipkin W.I."/>
            <person name="Evans J.D."/>
        </authorList>
    </citation>
    <scope>NUCLEOTIDE SEQUENCE [LARGE SCALE GENOMIC DNA]</scope>
    <source>
        <strain evidence="3">BRL01</strain>
    </source>
</reference>
<accession>C4V6X7</accession>
<keyword evidence="1" id="KW-0472">Membrane</keyword>
<dbReference type="Proteomes" id="UP000009082">
    <property type="component" value="Unassembled WGS sequence"/>
</dbReference>
<feature type="transmembrane region" description="Helical" evidence="1">
    <location>
        <begin position="6"/>
        <end position="33"/>
    </location>
</feature>
<protein>
    <recommendedName>
        <fullName evidence="4">Lipoprotein</fullName>
    </recommendedName>
</protein>
<dbReference type="EMBL" id="ACOL01000006">
    <property type="protein sequence ID" value="EEQ83043.1"/>
    <property type="molecule type" value="Genomic_DNA"/>
</dbReference>
<dbReference type="AlphaFoldDB" id="C4V6X7"/>
<keyword evidence="1" id="KW-0812">Transmembrane</keyword>
<sequence length="212" mass="24821">MIKLKLFIFISLILCNLNMIFFMVACALPSYYIRLHDSNEMLARHDESVIASDFYSPIIIELKIMADGSISLIDKIKNLKISVEKDNIVLKKNAEDFETSLSLVYNGDSNFYIMKDDKCLEALSSILSLEITDLRFNECKKTKKQLWEILYLADRKIKNEAYFFPRHTKKHHYKSSHLNNKNGFFRSTVDNRLITKHGDKIKISEKYESVEF</sequence>
<dbReference type="InParanoid" id="C4V6X7"/>
<dbReference type="HOGENOM" id="CLU_1300040_0_0_1"/>
<name>C4V6X7_VAIC1</name>
<evidence type="ECO:0000313" key="2">
    <source>
        <dbReference type="EMBL" id="EEQ83043.1"/>
    </source>
</evidence>
<keyword evidence="1" id="KW-1133">Transmembrane helix</keyword>
<gene>
    <name evidence="2" type="ORF">NCER_100177</name>
</gene>
<dbReference type="VEuPathDB" id="MicrosporidiaDB:NCER_100177"/>
<proteinExistence type="predicted"/>
<organism evidence="3">
    <name type="scientific">Vairimorpha ceranae (strain BRL01)</name>
    <name type="common">Microsporidian parasite</name>
    <name type="synonym">Nosema ceranae</name>
    <dbReference type="NCBI Taxonomy" id="578460"/>
    <lineage>
        <taxon>Eukaryota</taxon>
        <taxon>Fungi</taxon>
        <taxon>Fungi incertae sedis</taxon>
        <taxon>Microsporidia</taxon>
        <taxon>Nosematidae</taxon>
        <taxon>Vairimorpha</taxon>
    </lineage>
</organism>
<evidence type="ECO:0008006" key="4">
    <source>
        <dbReference type="Google" id="ProtNLM"/>
    </source>
</evidence>
<evidence type="ECO:0000256" key="1">
    <source>
        <dbReference type="SAM" id="Phobius"/>
    </source>
</evidence>
<dbReference type="KEGG" id="nce:NCER_100177"/>
<dbReference type="PROSITE" id="PS51257">
    <property type="entry name" value="PROKAR_LIPOPROTEIN"/>
    <property type="match status" value="1"/>
</dbReference>
<evidence type="ECO:0000313" key="3">
    <source>
        <dbReference type="Proteomes" id="UP000009082"/>
    </source>
</evidence>